<accession>A0A0L0NCX9</accession>
<gene>
    <name evidence="2" type="ORF">TOPH_03559</name>
</gene>
<dbReference type="Proteomes" id="UP000036947">
    <property type="component" value="Unassembled WGS sequence"/>
</dbReference>
<organism evidence="2 3">
    <name type="scientific">Tolypocladium ophioglossoides (strain CBS 100239)</name>
    <name type="common">Snaketongue truffleclub</name>
    <name type="synonym">Elaphocordyceps ophioglossoides</name>
    <dbReference type="NCBI Taxonomy" id="1163406"/>
    <lineage>
        <taxon>Eukaryota</taxon>
        <taxon>Fungi</taxon>
        <taxon>Dikarya</taxon>
        <taxon>Ascomycota</taxon>
        <taxon>Pezizomycotina</taxon>
        <taxon>Sordariomycetes</taxon>
        <taxon>Hypocreomycetidae</taxon>
        <taxon>Hypocreales</taxon>
        <taxon>Ophiocordycipitaceae</taxon>
        <taxon>Tolypocladium</taxon>
    </lineage>
</organism>
<evidence type="ECO:0000313" key="2">
    <source>
        <dbReference type="EMBL" id="KND91916.1"/>
    </source>
</evidence>
<dbReference type="OrthoDB" id="3561261at2759"/>
<feature type="domain" description="2EXR" evidence="1">
    <location>
        <begin position="20"/>
        <end position="113"/>
    </location>
</feature>
<evidence type="ECO:0000313" key="3">
    <source>
        <dbReference type="Proteomes" id="UP000036947"/>
    </source>
</evidence>
<dbReference type="PANTHER" id="PTHR35910">
    <property type="entry name" value="2EXR DOMAIN-CONTAINING PROTEIN"/>
    <property type="match status" value="1"/>
</dbReference>
<comment type="caution">
    <text evidence="2">The sequence shown here is derived from an EMBL/GenBank/DDBJ whole genome shotgun (WGS) entry which is preliminary data.</text>
</comment>
<dbReference type="AlphaFoldDB" id="A0A0L0NCX9"/>
<protein>
    <recommendedName>
        <fullName evidence="1">2EXR domain-containing protein</fullName>
    </recommendedName>
</protein>
<sequence length="313" mass="36265">MTRLDDLYSSPETAIFRLKDLPPEIRDLIWDETLPSGRIFHVSDCNNVPHRHREVDSATQPRNKTFIFHIHNPPPTALHICKESRNLALRRGFFLSPHKYSTGVWFNPMLDVLYFDRNMRHLLKACEGKKLVHVEGWDKVLNVGVEWRAWFRDIPRLQPGDDMRPRWRAAIEALFVYAPQMRTINFILPKVRHVGGVTFGREPYEAARYACDLVPLPGMTKVPWDKMPRPGSPGVVSMATASLVDGRSYLTEWRAIRRDMELSLEPDGAVMETGEERDNSTGKVSRLPQVLGWWLLREGNPKNYEQQQVHEFS</sequence>
<dbReference type="InterPro" id="IPR045518">
    <property type="entry name" value="2EXR"/>
</dbReference>
<keyword evidence="3" id="KW-1185">Reference proteome</keyword>
<evidence type="ECO:0000259" key="1">
    <source>
        <dbReference type="Pfam" id="PF20150"/>
    </source>
</evidence>
<dbReference type="EMBL" id="LFRF01000007">
    <property type="protein sequence ID" value="KND91916.1"/>
    <property type="molecule type" value="Genomic_DNA"/>
</dbReference>
<dbReference type="Pfam" id="PF20150">
    <property type="entry name" value="2EXR"/>
    <property type="match status" value="1"/>
</dbReference>
<dbReference type="PANTHER" id="PTHR35910:SF6">
    <property type="entry name" value="2EXR DOMAIN-CONTAINING PROTEIN"/>
    <property type="match status" value="1"/>
</dbReference>
<name>A0A0L0NCX9_TOLOC</name>
<proteinExistence type="predicted"/>
<reference evidence="2 3" key="1">
    <citation type="journal article" date="2015" name="BMC Genomics">
        <title>The genome of the truffle-parasite Tolypocladium ophioglossoides and the evolution of antifungal peptaibiotics.</title>
        <authorList>
            <person name="Quandt C.A."/>
            <person name="Bushley K.E."/>
            <person name="Spatafora J.W."/>
        </authorList>
    </citation>
    <scope>NUCLEOTIDE SEQUENCE [LARGE SCALE GENOMIC DNA]</scope>
    <source>
        <strain evidence="2 3">CBS 100239</strain>
    </source>
</reference>